<reference evidence="1" key="1">
    <citation type="submission" date="2024-06" db="EMBL/GenBank/DDBJ databases">
        <title>Kribbella sp. strain HUAS MG21 genome sequences.</title>
        <authorList>
            <person name="Mo P."/>
        </authorList>
    </citation>
    <scope>NUCLEOTIDE SEQUENCE</scope>
    <source>
        <strain evidence="1">HUAS MG21</strain>
    </source>
</reference>
<dbReference type="PANTHER" id="PTHR46615">
    <property type="entry name" value="ARYLSULFATASE K"/>
    <property type="match status" value="1"/>
</dbReference>
<dbReference type="InterPro" id="IPR017850">
    <property type="entry name" value="Alkaline_phosphatase_core_sf"/>
</dbReference>
<dbReference type="AlphaFoldDB" id="A0AAU7T5M3"/>
<dbReference type="Gene3D" id="3.40.720.10">
    <property type="entry name" value="Alkaline Phosphatase, subunit A"/>
    <property type="match status" value="1"/>
</dbReference>
<evidence type="ECO:0000313" key="1">
    <source>
        <dbReference type="EMBL" id="XBV22137.1"/>
    </source>
</evidence>
<dbReference type="GO" id="GO:0015024">
    <property type="term" value="F:glucuronate-2-sulfatase activity"/>
    <property type="evidence" value="ECO:0007669"/>
    <property type="project" value="TreeGrafter"/>
</dbReference>
<proteinExistence type="predicted"/>
<dbReference type="RefSeq" id="WP_350274983.1">
    <property type="nucleotide sequence ID" value="NZ_CP158165.1"/>
</dbReference>
<dbReference type="SUPFAM" id="SSF53649">
    <property type="entry name" value="Alkaline phosphatase-like"/>
    <property type="match status" value="1"/>
</dbReference>
<dbReference type="GO" id="GO:0004065">
    <property type="term" value="F:arylsulfatase activity"/>
    <property type="evidence" value="ECO:0007669"/>
    <property type="project" value="TreeGrafter"/>
</dbReference>
<organism evidence="1">
    <name type="scientific">Kribbella sp. HUAS MG21</name>
    <dbReference type="NCBI Taxonomy" id="3160966"/>
    <lineage>
        <taxon>Bacteria</taxon>
        <taxon>Bacillati</taxon>
        <taxon>Actinomycetota</taxon>
        <taxon>Actinomycetes</taxon>
        <taxon>Propionibacteriales</taxon>
        <taxon>Kribbellaceae</taxon>
        <taxon>Kribbella</taxon>
    </lineage>
</organism>
<protein>
    <recommendedName>
        <fullName evidence="2">N-sulphoglucosamine sulphohydrolase C-terminal domain-containing protein</fullName>
    </recommendedName>
</protein>
<gene>
    <name evidence="1" type="ORF">ABN611_26665</name>
</gene>
<dbReference type="InterPro" id="IPR051849">
    <property type="entry name" value="GAG-degrading_sulfatase"/>
</dbReference>
<dbReference type="Gene3D" id="3.30.1120.10">
    <property type="match status" value="1"/>
</dbReference>
<dbReference type="EMBL" id="CP158165">
    <property type="protein sequence ID" value="XBV22137.1"/>
    <property type="molecule type" value="Genomic_DNA"/>
</dbReference>
<dbReference type="PANTHER" id="PTHR46615:SF1">
    <property type="entry name" value="ARYLSULFATASE K"/>
    <property type="match status" value="1"/>
</dbReference>
<evidence type="ECO:0008006" key="2">
    <source>
        <dbReference type="Google" id="ProtNLM"/>
    </source>
</evidence>
<accession>A0AAU7T5M3</accession>
<sequence length="140" mass="15542">MFPTLCELIGEKIPEGVQGRSLLPVLKGEETADFGSIYVEQGVGTPYRAEDLGDRTPGVRREADGRLAVDTVNEVTQSGVRRMVRAGRWKLLAEPAHTQLFDLSTDPFELRDVADQEPGVLRNLQAELKHWETRLSAANL</sequence>
<name>A0AAU7T5M3_9ACTN</name>